<evidence type="ECO:0000313" key="5">
    <source>
        <dbReference type="Proteomes" id="UP000621500"/>
    </source>
</evidence>
<name>A0ABQ4EK17_9ACTN</name>
<keyword evidence="2" id="KW-0472">Membrane</keyword>
<evidence type="ECO:0000313" key="4">
    <source>
        <dbReference type="EMBL" id="GIG95054.1"/>
    </source>
</evidence>
<feature type="transmembrane region" description="Helical" evidence="2">
    <location>
        <begin position="81"/>
        <end position="102"/>
    </location>
</feature>
<comment type="caution">
    <text evidence="4">The sequence shown here is derived from an EMBL/GenBank/DDBJ whole genome shotgun (WGS) entry which is preliminary data.</text>
</comment>
<dbReference type="EMBL" id="BONX01000008">
    <property type="protein sequence ID" value="GIG95054.1"/>
    <property type="molecule type" value="Genomic_DNA"/>
</dbReference>
<feature type="region of interest" description="Disordered" evidence="1">
    <location>
        <begin position="145"/>
        <end position="168"/>
    </location>
</feature>
<feature type="transmembrane region" description="Helical" evidence="2">
    <location>
        <begin position="45"/>
        <end position="69"/>
    </location>
</feature>
<evidence type="ECO:0000256" key="2">
    <source>
        <dbReference type="SAM" id="Phobius"/>
    </source>
</evidence>
<keyword evidence="2" id="KW-1133">Transmembrane helix</keyword>
<feature type="transmembrane region" description="Helical" evidence="2">
    <location>
        <begin position="114"/>
        <end position="132"/>
    </location>
</feature>
<evidence type="ECO:0000259" key="3">
    <source>
        <dbReference type="Pfam" id="PF09990"/>
    </source>
</evidence>
<proteinExistence type="predicted"/>
<reference evidence="4 5" key="1">
    <citation type="submission" date="2021-01" db="EMBL/GenBank/DDBJ databases">
        <title>Whole genome shotgun sequence of Plantactinospora mayteni NBRC 109088.</title>
        <authorList>
            <person name="Komaki H."/>
            <person name="Tamura T."/>
        </authorList>
    </citation>
    <scope>NUCLEOTIDE SEQUENCE [LARGE SCALE GENOMIC DNA]</scope>
    <source>
        <strain evidence="4 5">NBRC 109088</strain>
    </source>
</reference>
<dbReference type="RefSeq" id="WP_203856668.1">
    <property type="nucleotide sequence ID" value="NZ_BAAAZQ010000016.1"/>
</dbReference>
<keyword evidence="5" id="KW-1185">Reference proteome</keyword>
<evidence type="ECO:0000256" key="1">
    <source>
        <dbReference type="SAM" id="MobiDB-lite"/>
    </source>
</evidence>
<gene>
    <name evidence="4" type="ORF">Pma05_16270</name>
</gene>
<dbReference type="Proteomes" id="UP000621500">
    <property type="component" value="Unassembled WGS sequence"/>
</dbReference>
<accession>A0ABQ4EK17</accession>
<sequence length="168" mass="17215">MQSRLRVHGHPIQPMLVTFPFGLFVCATVFDLADVLGGPAILGLVGYWTAVAALVAAGLAMAAGMVDLWDAPGDPTRRTAITFNLVNAAVAVLFVFACLIRSGEPEHGARGGLVAVELLGLLLGAVGVRLGGSLVRQFDQGRGEPTSFDGFGPPASSVAGGFGRRGTG</sequence>
<keyword evidence="2" id="KW-0812">Transmembrane</keyword>
<dbReference type="Pfam" id="PF09990">
    <property type="entry name" value="DUF2231"/>
    <property type="match status" value="1"/>
</dbReference>
<dbReference type="InterPro" id="IPR019251">
    <property type="entry name" value="DUF2231_TM"/>
</dbReference>
<organism evidence="4 5">
    <name type="scientific">Plantactinospora mayteni</name>
    <dbReference type="NCBI Taxonomy" id="566021"/>
    <lineage>
        <taxon>Bacteria</taxon>
        <taxon>Bacillati</taxon>
        <taxon>Actinomycetota</taxon>
        <taxon>Actinomycetes</taxon>
        <taxon>Micromonosporales</taxon>
        <taxon>Micromonosporaceae</taxon>
        <taxon>Plantactinospora</taxon>
    </lineage>
</organism>
<protein>
    <recommendedName>
        <fullName evidence="3">DUF2231 domain-containing protein</fullName>
    </recommendedName>
</protein>
<feature type="domain" description="DUF2231" evidence="3">
    <location>
        <begin position="9"/>
        <end position="138"/>
    </location>
</feature>
<feature type="transmembrane region" description="Helical" evidence="2">
    <location>
        <begin position="12"/>
        <end position="33"/>
    </location>
</feature>